<dbReference type="AlphaFoldDB" id="L1QDU7"/>
<evidence type="ECO:0008006" key="3">
    <source>
        <dbReference type="Google" id="ProtNLM"/>
    </source>
</evidence>
<evidence type="ECO:0000313" key="1">
    <source>
        <dbReference type="EMBL" id="EKY26126.1"/>
    </source>
</evidence>
<dbReference type="InterPro" id="IPR037208">
    <property type="entry name" value="Spo0E-like_sf"/>
</dbReference>
<reference evidence="1 2" key="1">
    <citation type="submission" date="2012-05" db="EMBL/GenBank/DDBJ databases">
        <authorList>
            <person name="Weinstock G."/>
            <person name="Sodergren E."/>
            <person name="Lobos E.A."/>
            <person name="Fulton L."/>
            <person name="Fulton R."/>
            <person name="Courtney L."/>
            <person name="Fronick C."/>
            <person name="O'Laughlin M."/>
            <person name="Godfrey J."/>
            <person name="Wilson R.M."/>
            <person name="Miner T."/>
            <person name="Farmer C."/>
            <person name="Delehaunty K."/>
            <person name="Cordes M."/>
            <person name="Minx P."/>
            <person name="Tomlinson C."/>
            <person name="Chen J."/>
            <person name="Wollam A."/>
            <person name="Pepin K.H."/>
            <person name="Bhonagiri V."/>
            <person name="Zhang X."/>
            <person name="Suruliraj S."/>
            <person name="Warren W."/>
            <person name="Mitreva M."/>
            <person name="Mardis E.R."/>
            <person name="Wilson R.K."/>
        </authorList>
    </citation>
    <scope>NUCLEOTIDE SEQUENCE [LARGE SCALE GENOMIC DNA]</scope>
    <source>
        <strain evidence="1 2">DSM 1785</strain>
    </source>
</reference>
<accession>L1QDU7</accession>
<proteinExistence type="predicted"/>
<dbReference type="HOGENOM" id="CLU_203081_0_0_9"/>
<organism evidence="1 2">
    <name type="scientific">Clostridium celatum DSM 1785</name>
    <dbReference type="NCBI Taxonomy" id="545697"/>
    <lineage>
        <taxon>Bacteria</taxon>
        <taxon>Bacillati</taxon>
        <taxon>Bacillota</taxon>
        <taxon>Clostridia</taxon>
        <taxon>Eubacteriales</taxon>
        <taxon>Clostridiaceae</taxon>
        <taxon>Clostridium</taxon>
    </lineage>
</organism>
<protein>
    <recommendedName>
        <fullName evidence="3">Spo0E like sporulation regulatory protein</fullName>
    </recommendedName>
</protein>
<name>L1QDU7_9CLOT</name>
<dbReference type="RefSeq" id="WP_005213919.1">
    <property type="nucleotide sequence ID" value="NZ_KB291650.1"/>
</dbReference>
<evidence type="ECO:0000313" key="2">
    <source>
        <dbReference type="Proteomes" id="UP000010420"/>
    </source>
</evidence>
<dbReference type="GO" id="GO:0043937">
    <property type="term" value="P:regulation of sporulation"/>
    <property type="evidence" value="ECO:0007669"/>
    <property type="project" value="InterPro"/>
</dbReference>
<keyword evidence="2" id="KW-1185">Reference proteome</keyword>
<dbReference type="OrthoDB" id="1938553at2"/>
<sequence length="69" mass="8173">MNKSSLKRKIILQKITLNLLLKFLSPRNSIVISLSQILDKHISNYQKLIYKRYKKRHKKKVHLSKSKAA</sequence>
<dbReference type="EMBL" id="AMEZ01000059">
    <property type="protein sequence ID" value="EKY26126.1"/>
    <property type="molecule type" value="Genomic_DNA"/>
</dbReference>
<comment type="caution">
    <text evidence="1">The sequence shown here is derived from an EMBL/GenBank/DDBJ whole genome shotgun (WGS) entry which is preliminary data.</text>
</comment>
<dbReference type="SUPFAM" id="SSF140500">
    <property type="entry name" value="BAS1536-like"/>
    <property type="match status" value="1"/>
</dbReference>
<dbReference type="Proteomes" id="UP000010420">
    <property type="component" value="Unassembled WGS sequence"/>
</dbReference>
<gene>
    <name evidence="1" type="ORF">HMPREF0216_02165</name>
</gene>